<sequence>MCATNSRTQVHRDRGVWCSLNSNRCFQARRVLKDLTASNHTIFAPPFYSAGTIEMSLSGWLEACALGENFKTFAFFP</sequence>
<protein>
    <submittedName>
        <fullName evidence="1">Uncharacterized protein</fullName>
    </submittedName>
</protein>
<dbReference type="Gramene" id="OGLUM06G24150.1">
    <property type="protein sequence ID" value="OGLUM06G24150.1"/>
    <property type="gene ID" value="OGLUM06G24150"/>
</dbReference>
<dbReference type="AlphaFoldDB" id="A0A0E0ACL4"/>
<organism evidence="1">
    <name type="scientific">Oryza glumipatula</name>
    <dbReference type="NCBI Taxonomy" id="40148"/>
    <lineage>
        <taxon>Eukaryota</taxon>
        <taxon>Viridiplantae</taxon>
        <taxon>Streptophyta</taxon>
        <taxon>Embryophyta</taxon>
        <taxon>Tracheophyta</taxon>
        <taxon>Spermatophyta</taxon>
        <taxon>Magnoliopsida</taxon>
        <taxon>Liliopsida</taxon>
        <taxon>Poales</taxon>
        <taxon>Poaceae</taxon>
        <taxon>BOP clade</taxon>
        <taxon>Oryzoideae</taxon>
        <taxon>Oryzeae</taxon>
        <taxon>Oryzinae</taxon>
        <taxon>Oryza</taxon>
    </lineage>
</organism>
<dbReference type="Proteomes" id="UP000026961">
    <property type="component" value="Chromosome 6"/>
</dbReference>
<proteinExistence type="predicted"/>
<evidence type="ECO:0000313" key="2">
    <source>
        <dbReference type="Proteomes" id="UP000026961"/>
    </source>
</evidence>
<reference evidence="1" key="1">
    <citation type="submission" date="2015-04" db="UniProtKB">
        <authorList>
            <consortium name="EnsemblPlants"/>
        </authorList>
    </citation>
    <scope>IDENTIFICATION</scope>
</reference>
<dbReference type="EnsemblPlants" id="OGLUM06G24150.1">
    <property type="protein sequence ID" value="OGLUM06G24150.1"/>
    <property type="gene ID" value="OGLUM06G24150"/>
</dbReference>
<dbReference type="HOGENOM" id="CLU_2642123_0_0_1"/>
<accession>A0A0E0ACL4</accession>
<reference evidence="1" key="2">
    <citation type="submission" date="2018-05" db="EMBL/GenBank/DDBJ databases">
        <title>OgluRS3 (Oryza glumaepatula Reference Sequence Version 3).</title>
        <authorList>
            <person name="Zhang J."/>
            <person name="Kudrna D."/>
            <person name="Lee S."/>
            <person name="Talag J."/>
            <person name="Welchert J."/>
            <person name="Wing R.A."/>
        </authorList>
    </citation>
    <scope>NUCLEOTIDE SEQUENCE [LARGE SCALE GENOMIC DNA]</scope>
</reference>
<name>A0A0E0ACL4_9ORYZ</name>
<evidence type="ECO:0000313" key="1">
    <source>
        <dbReference type="EnsemblPlants" id="OGLUM06G24150.1"/>
    </source>
</evidence>
<keyword evidence="2" id="KW-1185">Reference proteome</keyword>